<dbReference type="Proteomes" id="UP000688947">
    <property type="component" value="Unassembled WGS sequence"/>
</dbReference>
<dbReference type="Pfam" id="PF12796">
    <property type="entry name" value="Ank_2"/>
    <property type="match status" value="1"/>
</dbReference>
<proteinExistence type="predicted"/>
<dbReference type="InterPro" id="IPR002110">
    <property type="entry name" value="Ankyrin_rpt"/>
</dbReference>
<evidence type="ECO:0008006" key="3">
    <source>
        <dbReference type="Google" id="ProtNLM"/>
    </source>
</evidence>
<dbReference type="PANTHER" id="PTHR46586">
    <property type="entry name" value="ANKYRIN REPEAT-CONTAINING PROTEIN"/>
    <property type="match status" value="1"/>
</dbReference>
<dbReference type="OrthoDB" id="126407at2759"/>
<dbReference type="EMBL" id="JAENGZ010000220">
    <property type="protein sequence ID" value="KAG6964858.1"/>
    <property type="molecule type" value="Genomic_DNA"/>
</dbReference>
<dbReference type="PANTHER" id="PTHR46586:SF3">
    <property type="entry name" value="ANKYRIN REPEAT-CONTAINING PROTEIN"/>
    <property type="match status" value="1"/>
</dbReference>
<gene>
    <name evidence="1" type="ORF">JG687_00005727</name>
</gene>
<dbReference type="VEuPathDB" id="FungiDB:PC110_g9135"/>
<protein>
    <recommendedName>
        <fullName evidence="3">Ankyrin repeat-containing domain</fullName>
    </recommendedName>
</protein>
<comment type="caution">
    <text evidence="1">The sequence shown here is derived from an EMBL/GenBank/DDBJ whole genome shotgun (WGS) entry which is preliminary data.</text>
</comment>
<evidence type="ECO:0000313" key="2">
    <source>
        <dbReference type="Proteomes" id="UP000688947"/>
    </source>
</evidence>
<accession>A0A8T1UK34</accession>
<reference evidence="1" key="1">
    <citation type="submission" date="2021-01" db="EMBL/GenBank/DDBJ databases">
        <title>Phytophthora aleatoria, a newly-described species from Pinus radiata is distinct from Phytophthora cactorum isolates based on comparative genomics.</title>
        <authorList>
            <person name="Mcdougal R."/>
            <person name="Panda P."/>
            <person name="Williams N."/>
            <person name="Studholme D.J."/>
        </authorList>
    </citation>
    <scope>NUCLEOTIDE SEQUENCE</scope>
    <source>
        <strain evidence="1">NZFS 3830</strain>
    </source>
</reference>
<dbReference type="AlphaFoldDB" id="A0A8T1UK34"/>
<organism evidence="1 2">
    <name type="scientific">Phytophthora cactorum</name>
    <dbReference type="NCBI Taxonomy" id="29920"/>
    <lineage>
        <taxon>Eukaryota</taxon>
        <taxon>Sar</taxon>
        <taxon>Stramenopiles</taxon>
        <taxon>Oomycota</taxon>
        <taxon>Peronosporomycetes</taxon>
        <taxon>Peronosporales</taxon>
        <taxon>Peronosporaceae</taxon>
        <taxon>Phytophthora</taxon>
    </lineage>
</organism>
<name>A0A8T1UK34_9STRA</name>
<sequence>MINAASKGYLDVVQYLLTNVDQQATNAAISAAAENGHLLVVKYLHENRSEPCEPDAIIRAEQNGHSVVVEFLLEHEDYRLAYEEETSKLLAEGRAALTQKVYHLFWVAFLVFRFIPQMLIEFFLPGKSPARVEMETRIRAEEEASIREKEEPRLRAEVAASIREDRQTKATIQAEEEEEMRARIRAEIQDSVEDKIRAEIRVGLLGDDLKKQI</sequence>
<dbReference type="InterPro" id="IPR052050">
    <property type="entry name" value="SecEffector_AnkRepeat"/>
</dbReference>
<evidence type="ECO:0000313" key="1">
    <source>
        <dbReference type="EMBL" id="KAG6964858.1"/>
    </source>
</evidence>